<evidence type="ECO:0000313" key="2">
    <source>
        <dbReference type="EMBL" id="SOY32581.1"/>
    </source>
</evidence>
<reference evidence="2 3" key="1">
    <citation type="submission" date="2018-01" db="EMBL/GenBank/DDBJ databases">
        <authorList>
            <person name="Gaut B.S."/>
            <person name="Morton B.R."/>
            <person name="Clegg M.T."/>
            <person name="Duvall M.R."/>
        </authorList>
    </citation>
    <scope>NUCLEOTIDE SEQUENCE [LARGE SCALE GENOMIC DNA]</scope>
    <source>
        <strain evidence="2">GP69</strain>
    </source>
</reference>
<dbReference type="Proteomes" id="UP000236311">
    <property type="component" value="Unassembled WGS sequence"/>
</dbReference>
<evidence type="ECO:0000256" key="1">
    <source>
        <dbReference type="SAM" id="MobiDB-lite"/>
    </source>
</evidence>
<organism evidence="2 3">
    <name type="scientific">Acetatifactor muris</name>
    <dbReference type="NCBI Taxonomy" id="879566"/>
    <lineage>
        <taxon>Bacteria</taxon>
        <taxon>Bacillati</taxon>
        <taxon>Bacillota</taxon>
        <taxon>Clostridia</taxon>
        <taxon>Lachnospirales</taxon>
        <taxon>Lachnospiraceae</taxon>
        <taxon>Acetatifactor</taxon>
    </lineage>
</organism>
<dbReference type="AlphaFoldDB" id="A0A2K4ZQ16"/>
<feature type="compositionally biased region" description="Basic and acidic residues" evidence="1">
    <location>
        <begin position="67"/>
        <end position="92"/>
    </location>
</feature>
<dbReference type="EMBL" id="OFSM01000057">
    <property type="protein sequence ID" value="SOY32581.1"/>
    <property type="molecule type" value="Genomic_DNA"/>
</dbReference>
<sequence length="92" mass="10365">MNEFAIEWIKGGEYAGVTIPSGTALKSKLLRLAKENPGEVKIIAENKDGSMFAHIPVRYIKISPPKKMSEEQKEAASERFKKMWKDKQGKEA</sequence>
<keyword evidence="3" id="KW-1185">Reference proteome</keyword>
<proteinExistence type="predicted"/>
<accession>A0A2K4ZQ16</accession>
<evidence type="ECO:0000313" key="3">
    <source>
        <dbReference type="Proteomes" id="UP000236311"/>
    </source>
</evidence>
<dbReference type="RefSeq" id="WP_103242512.1">
    <property type="nucleotide sequence ID" value="NZ_JANJZD010000063.1"/>
</dbReference>
<protein>
    <submittedName>
        <fullName evidence="2">Uncharacterized protein</fullName>
    </submittedName>
</protein>
<feature type="region of interest" description="Disordered" evidence="1">
    <location>
        <begin position="66"/>
        <end position="92"/>
    </location>
</feature>
<dbReference type="OrthoDB" id="9800084at2"/>
<name>A0A2K4ZQ16_9FIRM</name>
<gene>
    <name evidence="2" type="ORF">AMURIS_05346</name>
</gene>